<dbReference type="EMBL" id="ML735020">
    <property type="protein sequence ID" value="KAB8201421.1"/>
    <property type="molecule type" value="Genomic_DNA"/>
</dbReference>
<dbReference type="SUPFAM" id="SSF81383">
    <property type="entry name" value="F-box domain"/>
    <property type="match status" value="1"/>
</dbReference>
<name>A0A5N6D8E8_ASPPA</name>
<gene>
    <name evidence="2" type="ORF">BDV34DRAFT_216297</name>
</gene>
<evidence type="ECO:0000256" key="1">
    <source>
        <dbReference type="SAM" id="MobiDB-lite"/>
    </source>
</evidence>
<feature type="region of interest" description="Disordered" evidence="1">
    <location>
        <begin position="282"/>
        <end position="329"/>
    </location>
</feature>
<evidence type="ECO:0008006" key="4">
    <source>
        <dbReference type="Google" id="ProtNLM"/>
    </source>
</evidence>
<dbReference type="AlphaFoldDB" id="A0A5N6D8E8"/>
<dbReference type="CDD" id="cd09917">
    <property type="entry name" value="F-box_SF"/>
    <property type="match status" value="1"/>
</dbReference>
<reference evidence="2 3" key="1">
    <citation type="submission" date="2019-04" db="EMBL/GenBank/DDBJ databases">
        <title>Fungal friends and foes A comparative genomics study of 23 Aspergillus species from section Flavi.</title>
        <authorList>
            <consortium name="DOE Joint Genome Institute"/>
            <person name="Kjaerbolling I."/>
            <person name="Vesth T.C."/>
            <person name="Frisvad J.C."/>
            <person name="Nybo J.L."/>
            <person name="Theobald S."/>
            <person name="Kildgaard S."/>
            <person name="Petersen T.I."/>
            <person name="Kuo A."/>
            <person name="Sato A."/>
            <person name="Lyhne E.K."/>
            <person name="Kogle M.E."/>
            <person name="Wiebenga A."/>
            <person name="Kun R.S."/>
            <person name="Lubbers R.J."/>
            <person name="Makela M.R."/>
            <person name="Barry K."/>
            <person name="Chovatia M."/>
            <person name="Clum A."/>
            <person name="Daum C."/>
            <person name="Haridas S."/>
            <person name="He G."/>
            <person name="LaButti K."/>
            <person name="Lipzen A."/>
            <person name="Mondo S."/>
            <person name="Pangilinan J."/>
            <person name="Riley R."/>
            <person name="Salamov A."/>
            <person name="Simmons B.A."/>
            <person name="Magnuson J.K."/>
            <person name="Henrissat B."/>
            <person name="Mortensen U.H."/>
            <person name="Larsen T.O."/>
            <person name="De vries R.P."/>
            <person name="Grigoriev I.V."/>
            <person name="Machida M."/>
            <person name="Baker S.E."/>
            <person name="Andersen M.R."/>
        </authorList>
    </citation>
    <scope>NUCLEOTIDE SEQUENCE [LARGE SCALE GENOMIC DNA]</scope>
    <source>
        <strain evidence="2 3">CBS 117618</strain>
    </source>
</reference>
<feature type="compositionally biased region" description="Basic and acidic residues" evidence="1">
    <location>
        <begin position="315"/>
        <end position="329"/>
    </location>
</feature>
<keyword evidence="3" id="KW-1185">Reference proteome</keyword>
<dbReference type="Proteomes" id="UP000326532">
    <property type="component" value="Unassembled WGS sequence"/>
</dbReference>
<proteinExistence type="predicted"/>
<dbReference type="InterPro" id="IPR036047">
    <property type="entry name" value="F-box-like_dom_sf"/>
</dbReference>
<dbReference type="VEuPathDB" id="FungiDB:BDV34DRAFT_216297"/>
<evidence type="ECO:0000313" key="3">
    <source>
        <dbReference type="Proteomes" id="UP000326532"/>
    </source>
</evidence>
<protein>
    <recommendedName>
        <fullName evidence="4">F-box domain-containing protein</fullName>
    </recommendedName>
</protein>
<accession>A0A5N6D8E8</accession>
<organism evidence="2 3">
    <name type="scientific">Aspergillus parasiticus</name>
    <dbReference type="NCBI Taxonomy" id="5067"/>
    <lineage>
        <taxon>Eukaryota</taxon>
        <taxon>Fungi</taxon>
        <taxon>Dikarya</taxon>
        <taxon>Ascomycota</taxon>
        <taxon>Pezizomycotina</taxon>
        <taxon>Eurotiomycetes</taxon>
        <taxon>Eurotiomycetidae</taxon>
        <taxon>Eurotiales</taxon>
        <taxon>Aspergillaceae</taxon>
        <taxon>Aspergillus</taxon>
        <taxon>Aspergillus subgen. Circumdati</taxon>
    </lineage>
</organism>
<evidence type="ECO:0000313" key="2">
    <source>
        <dbReference type="EMBL" id="KAB8201421.1"/>
    </source>
</evidence>
<sequence>MAPHKIFLIPEILEHILLQTPPQTLLTTAQRTSQTWHHVITTSPRLQETLFFKPQPQPPNPRTKTTNRTLNPLLPHKIWPHLFRKRLTSQTTTTTNYGYTLPAADPVEEELYLRPNASWRRMLVQQPPTSSISVFVMHRSWISCDEDISPVKVFTADVEFLTLGHLHWSAFVGCLLPLERVACFWDFGDYYQVKDVEWRREMELAVERFGDACDLYKDKVPDLTEPTNPWLLPFFVAENKGSLRSRRDGLGVDWPLGFTGSRRRHGHGSNEAGAGRVGSLLSAESTSSCDRGLKSKLRNSRRERTPIGNGNDGKSATDGRKEGQRDGWVNTKEEGLLGYSSKAPLYRSSCSSRAVGCQKFVWRNTTSGDRFVKPRYNAWNVGVRTKRRAGKTGRP</sequence>